<dbReference type="RefSeq" id="WP_131958153.1">
    <property type="nucleotide sequence ID" value="NZ_SMFL01000003.1"/>
</dbReference>
<sequence length="355" mass="40043">MKHLLYLSVCLFCITTVYPSTDCVGKNHFAKTSSAAIDTTAEKMLLSQRISGGWPKQIDTKAYDYDNAWSTDFIKRVKAGFNAPDATIDNHATSREIRYLVKSFDKTQNKKYLDAAETGIRYLLKMQYANGGFPQFFPDTSGYRKHITYNDNAMLNALRVLQDVSESKNGFDKTDPELKKQSGLAVEKGISCILKTQIRINGKMTVWCAQHDHLTYLPAKARAYELPSFSAAESVDITRFLMEVKNPSDQVKEAVKGAVAWLSSATIIDFKTERIDAPSLPKGKDVVLVASPGSKIWGRFYDLETGKTFFCGRDGIKKTSLSEIEHERRIGYAYYGTWPEKLLTREFPAWLTVNK</sequence>
<keyword evidence="2" id="KW-1185">Reference proteome</keyword>
<dbReference type="Proteomes" id="UP000294850">
    <property type="component" value="Unassembled WGS sequence"/>
</dbReference>
<protein>
    <submittedName>
        <fullName evidence="1">Pectate lyase</fullName>
        <ecNumber evidence="1">4.2.2.2</ecNumber>
    </submittedName>
</protein>
<keyword evidence="1" id="KW-0456">Lyase</keyword>
<dbReference type="SUPFAM" id="SSF81853">
    <property type="entry name" value="Family 10 polysaccharide lyase"/>
    <property type="match status" value="1"/>
</dbReference>
<dbReference type="GO" id="GO:0030570">
    <property type="term" value="F:pectate lyase activity"/>
    <property type="evidence" value="ECO:0007669"/>
    <property type="project" value="UniProtKB-EC"/>
</dbReference>
<evidence type="ECO:0000313" key="1">
    <source>
        <dbReference type="EMBL" id="TDE16621.1"/>
    </source>
</evidence>
<dbReference type="InterPro" id="IPR012669">
    <property type="entry name" value="Pectate_lyase"/>
</dbReference>
<dbReference type="NCBIfam" id="TIGR02474">
    <property type="entry name" value="pec_lyase"/>
    <property type="match status" value="1"/>
</dbReference>
<name>A0A4R5DWT8_9BACT</name>
<dbReference type="EC" id="4.2.2.2" evidence="1"/>
<dbReference type="AlphaFoldDB" id="A0A4R5DWT8"/>
<dbReference type="OrthoDB" id="9804686at2"/>
<dbReference type="Gene3D" id="1.50.10.20">
    <property type="match status" value="1"/>
</dbReference>
<evidence type="ECO:0000313" key="2">
    <source>
        <dbReference type="Proteomes" id="UP000294850"/>
    </source>
</evidence>
<comment type="caution">
    <text evidence="1">The sequence shown here is derived from an EMBL/GenBank/DDBJ whole genome shotgun (WGS) entry which is preliminary data.</text>
</comment>
<reference evidence="1 2" key="1">
    <citation type="submission" date="2019-03" db="EMBL/GenBank/DDBJ databases">
        <title>Dyadobacter AR-3-6 sp. nov., isolated from arctic soil.</title>
        <authorList>
            <person name="Chaudhary D.K."/>
        </authorList>
    </citation>
    <scope>NUCLEOTIDE SEQUENCE [LARGE SCALE GENOMIC DNA]</scope>
    <source>
        <strain evidence="1 2">AR-3-6</strain>
    </source>
</reference>
<organism evidence="1 2">
    <name type="scientific">Dyadobacter psychrotolerans</name>
    <dbReference type="NCBI Taxonomy" id="2541721"/>
    <lineage>
        <taxon>Bacteria</taxon>
        <taxon>Pseudomonadati</taxon>
        <taxon>Bacteroidota</taxon>
        <taxon>Cytophagia</taxon>
        <taxon>Cytophagales</taxon>
        <taxon>Spirosomataceae</taxon>
        <taxon>Dyadobacter</taxon>
    </lineage>
</organism>
<dbReference type="Pfam" id="PF09492">
    <property type="entry name" value="Pec_lyase"/>
    <property type="match status" value="1"/>
</dbReference>
<gene>
    <name evidence="1" type="primary">pelA</name>
    <name evidence="1" type="ORF">E0F88_10340</name>
</gene>
<proteinExistence type="predicted"/>
<dbReference type="EMBL" id="SMFL01000003">
    <property type="protein sequence ID" value="TDE16621.1"/>
    <property type="molecule type" value="Genomic_DNA"/>
</dbReference>
<accession>A0A4R5DWT8</accession>